<gene>
    <name evidence="9" type="ORF">GcLGCM259_2890</name>
</gene>
<keyword evidence="3" id="KW-1003">Cell membrane</keyword>
<evidence type="ECO:0000256" key="6">
    <source>
        <dbReference type="ARBA" id="ARBA00023136"/>
    </source>
</evidence>
<reference evidence="9 10" key="1">
    <citation type="submission" date="2018-12" db="EMBL/GenBank/DDBJ databases">
        <title>Complete Genome Sequence of Glutamicibacter creatinolyticus strain LGCM259,isolated from an abscess of a 12-year-old mare in Italy.</title>
        <authorList>
            <person name="Santos R.G."/>
            <person name="Silva A.L."/>
            <person name="Seyffert N."/>
            <person name="Castro T.L.P."/>
            <person name="Attili A.R."/>
            <person name="Rifici C."/>
            <person name="Mazzullo G."/>
            <person name="Brenig B."/>
            <person name="Venanzi F."/>
            <person name="Azevedo V."/>
        </authorList>
    </citation>
    <scope>NUCLEOTIDE SEQUENCE [LARGE SCALE GENOMIC DNA]</scope>
    <source>
        <strain evidence="9 10">LGCM 259</strain>
    </source>
</reference>
<evidence type="ECO:0000256" key="1">
    <source>
        <dbReference type="ARBA" id="ARBA00004651"/>
    </source>
</evidence>
<evidence type="ECO:0000256" key="3">
    <source>
        <dbReference type="ARBA" id="ARBA00022475"/>
    </source>
</evidence>
<dbReference type="InterPro" id="IPR023090">
    <property type="entry name" value="UPF0702_alpha/beta_dom_sf"/>
</dbReference>
<dbReference type="GO" id="GO:0005886">
    <property type="term" value="C:plasma membrane"/>
    <property type="evidence" value="ECO:0007669"/>
    <property type="project" value="UniProtKB-SubCell"/>
</dbReference>
<keyword evidence="6 7" id="KW-0472">Membrane</keyword>
<dbReference type="KEGG" id="gcr:GcLGCM259_2890"/>
<dbReference type="InterPro" id="IPR007353">
    <property type="entry name" value="DUF421"/>
</dbReference>
<evidence type="ECO:0000256" key="2">
    <source>
        <dbReference type="ARBA" id="ARBA00006448"/>
    </source>
</evidence>
<dbReference type="RefSeq" id="WP_138927081.1">
    <property type="nucleotide sequence ID" value="NZ_CP034412.1"/>
</dbReference>
<accession>A0A5B7WXE7</accession>
<evidence type="ECO:0000256" key="5">
    <source>
        <dbReference type="ARBA" id="ARBA00022989"/>
    </source>
</evidence>
<dbReference type="EMBL" id="CP034412">
    <property type="protein sequence ID" value="QCY48597.1"/>
    <property type="molecule type" value="Genomic_DNA"/>
</dbReference>
<dbReference type="Proteomes" id="UP000307000">
    <property type="component" value="Chromosome"/>
</dbReference>
<proteinExistence type="inferred from homology"/>
<evidence type="ECO:0000313" key="10">
    <source>
        <dbReference type="Proteomes" id="UP000307000"/>
    </source>
</evidence>
<organism evidence="9 10">
    <name type="scientific">Glutamicibacter creatinolyticus</name>
    <dbReference type="NCBI Taxonomy" id="162496"/>
    <lineage>
        <taxon>Bacteria</taxon>
        <taxon>Bacillati</taxon>
        <taxon>Actinomycetota</taxon>
        <taxon>Actinomycetes</taxon>
        <taxon>Micrococcales</taxon>
        <taxon>Micrococcaceae</taxon>
        <taxon>Glutamicibacter</taxon>
    </lineage>
</organism>
<sequence>MEIVIRAAIAFFIIWLVTRAAGRATLGELSSFELVVFVVLGDLVQQGITMNDRSLTGSLLAVATVVLLAAILGYANMRWPKFGKITQGRPIVLVRDGQIDRKALHRERIGIDELSMLARQSGIEKYSEIRLAIMEASGKVSFFTQEASADSADSV</sequence>
<dbReference type="PANTHER" id="PTHR34582">
    <property type="entry name" value="UPF0702 TRANSMEMBRANE PROTEIN YCAP"/>
    <property type="match status" value="1"/>
</dbReference>
<protein>
    <recommendedName>
        <fullName evidence="8">YetF C-terminal domain-containing protein</fullName>
    </recommendedName>
</protein>
<evidence type="ECO:0000256" key="4">
    <source>
        <dbReference type="ARBA" id="ARBA00022692"/>
    </source>
</evidence>
<feature type="domain" description="YetF C-terminal" evidence="8">
    <location>
        <begin position="78"/>
        <end position="147"/>
    </location>
</feature>
<comment type="subcellular location">
    <subcellularLocation>
        <location evidence="1">Cell membrane</location>
        <topology evidence="1">Multi-pass membrane protein</topology>
    </subcellularLocation>
</comment>
<name>A0A5B7WXE7_9MICC</name>
<dbReference type="Pfam" id="PF04239">
    <property type="entry name" value="DUF421"/>
    <property type="match status" value="1"/>
</dbReference>
<comment type="similarity">
    <text evidence="2">Belongs to the UPF0702 family.</text>
</comment>
<evidence type="ECO:0000259" key="8">
    <source>
        <dbReference type="Pfam" id="PF04239"/>
    </source>
</evidence>
<dbReference type="AlphaFoldDB" id="A0A5B7WXE7"/>
<dbReference type="Gene3D" id="3.30.240.20">
    <property type="entry name" value="bsu07140 like domains"/>
    <property type="match status" value="1"/>
</dbReference>
<dbReference type="PANTHER" id="PTHR34582:SF6">
    <property type="entry name" value="UPF0702 TRANSMEMBRANE PROTEIN YCAP"/>
    <property type="match status" value="1"/>
</dbReference>
<feature type="transmembrane region" description="Helical" evidence="7">
    <location>
        <begin position="55"/>
        <end position="75"/>
    </location>
</feature>
<evidence type="ECO:0000256" key="7">
    <source>
        <dbReference type="SAM" id="Phobius"/>
    </source>
</evidence>
<keyword evidence="4 7" id="KW-0812">Transmembrane</keyword>
<keyword evidence="10" id="KW-1185">Reference proteome</keyword>
<evidence type="ECO:0000313" key="9">
    <source>
        <dbReference type="EMBL" id="QCY48597.1"/>
    </source>
</evidence>
<keyword evidence="5 7" id="KW-1133">Transmembrane helix</keyword>